<feature type="transmembrane region" description="Helical" evidence="2">
    <location>
        <begin position="279"/>
        <end position="297"/>
    </location>
</feature>
<dbReference type="Proteomes" id="UP000295334">
    <property type="component" value="Unassembled WGS sequence"/>
</dbReference>
<feature type="transmembrane region" description="Helical" evidence="2">
    <location>
        <begin position="341"/>
        <end position="361"/>
    </location>
</feature>
<feature type="transmembrane region" description="Helical" evidence="2">
    <location>
        <begin position="154"/>
        <end position="171"/>
    </location>
</feature>
<comment type="caution">
    <text evidence="3">The sequence shown here is derived from an EMBL/GenBank/DDBJ whole genome shotgun (WGS) entry which is preliminary data.</text>
</comment>
<dbReference type="PANTHER" id="PTHR38434:SF1">
    <property type="entry name" value="BLL2549 PROTEIN"/>
    <property type="match status" value="1"/>
</dbReference>
<evidence type="ECO:0000313" key="3">
    <source>
        <dbReference type="EMBL" id="TCJ18765.1"/>
    </source>
</evidence>
<feature type="transmembrane region" description="Helical" evidence="2">
    <location>
        <begin position="443"/>
        <end position="461"/>
    </location>
</feature>
<dbReference type="RefSeq" id="WP_131446750.1">
    <property type="nucleotide sequence ID" value="NZ_SJZI01000003.1"/>
</dbReference>
<evidence type="ECO:0000313" key="4">
    <source>
        <dbReference type="Proteomes" id="UP000295334"/>
    </source>
</evidence>
<feature type="transmembrane region" description="Helical" evidence="2">
    <location>
        <begin position="473"/>
        <end position="496"/>
    </location>
</feature>
<feature type="transmembrane region" description="Helical" evidence="2">
    <location>
        <begin position="712"/>
        <end position="730"/>
    </location>
</feature>
<feature type="transmembrane region" description="Helical" evidence="2">
    <location>
        <begin position="210"/>
        <end position="242"/>
    </location>
</feature>
<dbReference type="Pfam" id="PF10101">
    <property type="entry name" value="DUF2339"/>
    <property type="match status" value="1"/>
</dbReference>
<feature type="transmembrane region" description="Helical" evidence="2">
    <location>
        <begin position="254"/>
        <end position="274"/>
    </location>
</feature>
<feature type="transmembrane region" description="Helical" evidence="2">
    <location>
        <begin position="742"/>
        <end position="760"/>
    </location>
</feature>
<dbReference type="InterPro" id="IPR019286">
    <property type="entry name" value="DUF2339_TM"/>
</dbReference>
<feature type="transmembrane region" description="Helical" evidence="2">
    <location>
        <begin position="309"/>
        <end position="329"/>
    </location>
</feature>
<feature type="compositionally biased region" description="Pro residues" evidence="1">
    <location>
        <begin position="53"/>
        <end position="84"/>
    </location>
</feature>
<feature type="transmembrane region" description="Helical" evidence="2">
    <location>
        <begin position="645"/>
        <end position="663"/>
    </location>
</feature>
<gene>
    <name evidence="3" type="ORF">EPD60_03120</name>
</gene>
<proteinExistence type="predicted"/>
<organism evidence="3 4">
    <name type="scientific">Flaviaesturariibacter flavus</name>
    <dbReference type="NCBI Taxonomy" id="2502780"/>
    <lineage>
        <taxon>Bacteria</taxon>
        <taxon>Pseudomonadati</taxon>
        <taxon>Bacteroidota</taxon>
        <taxon>Chitinophagia</taxon>
        <taxon>Chitinophagales</taxon>
        <taxon>Chitinophagaceae</taxon>
        <taxon>Flaviaestuariibacter</taxon>
    </lineage>
</organism>
<name>A0A4R1BMY6_9BACT</name>
<reference evidence="3 4" key="1">
    <citation type="submission" date="2019-03" db="EMBL/GenBank/DDBJ databases">
        <authorList>
            <person name="Kim M.K.M."/>
        </authorList>
    </citation>
    <scope>NUCLEOTIDE SEQUENCE [LARGE SCALE GENOMIC DNA]</scope>
    <source>
        <strain evidence="3 4">17J68-12</strain>
    </source>
</reference>
<keyword evidence="4" id="KW-1185">Reference proteome</keyword>
<dbReference type="PANTHER" id="PTHR38434">
    <property type="entry name" value="BLL2549 PROTEIN"/>
    <property type="match status" value="1"/>
</dbReference>
<dbReference type="OrthoDB" id="666059at2"/>
<feature type="transmembrane region" description="Helical" evidence="2">
    <location>
        <begin position="683"/>
        <end position="705"/>
    </location>
</feature>
<keyword evidence="2" id="KW-0472">Membrane</keyword>
<feature type="transmembrane region" description="Helical" evidence="2">
    <location>
        <begin position="552"/>
        <end position="569"/>
    </location>
</feature>
<dbReference type="AlphaFoldDB" id="A0A4R1BMY6"/>
<accession>A0A4R1BMY6</accession>
<keyword evidence="2" id="KW-0812">Transmembrane</keyword>
<evidence type="ECO:0000256" key="2">
    <source>
        <dbReference type="SAM" id="Phobius"/>
    </source>
</evidence>
<feature type="transmembrane region" description="Helical" evidence="2">
    <location>
        <begin position="516"/>
        <end position="540"/>
    </location>
</feature>
<sequence>MEFFALVVIIIFLIALLARGNSNTRNEELLHRLLEQTRRLTEEVHELRRGQQPAPPPVEKPRPVVPPPVAALPPQAPVRPPEPVTPAASEVPEPVAATPALSFRERFLRDHPDLEAFIGENLVNKIGIAILVLGIAFFVKYAIDQNWIGETGRVAIGFACGAALTGLAHYLRRSYRAFSSVLAGGGIAIFYTTISFAYHQYHLFSQAISFGLLVAITLFAVLLALLYDSLALAVIATVGGFATPLLVSNGAGNYVVLLSYLAVLNAGILALAFFRRWPALNAIALGATLLLVAGWLWNSLGSAGVNHGLALALITLLYALFLAANMAFPVRFGRPFRPFDLLLLLLITAAYYGAGMLLLQYVDGGRWAGLFTIGAGAVNLALALYCFRRPGTDRNLLYLLIGLTLTFATLAVPVQLEGHAITLFWSAEFVLLYWLFERSGIRLFKLGSYLLMALALGSLVIDWSLTGTTDGGLTVLFNTVAGAATNIVAIAAFAAYRALLRRQEVPGVALNARFRLLTWITGTIAWLLLYGTLLTAVNLYFYREADVALPNVYHRIVTAGLALATGLLLQKRDGRIAVAQLVLLAGALIYFFASQEAMTVLHRRISSGTVSPVHIVAQVAATALYVALLYRAARAAARHWALAPYRGPLAWSLAAAAVLYLSFDAAHYYALAGGESGRTAREAQYTRAALTILWGLCSFALMWLGMRHRARTLRLISLSLFTLALLKLFFYDLLHVSEGGKIAAFILLGALLLTVSFMYQKLKKILIDDRPA</sequence>
<feature type="transmembrane region" description="Helical" evidence="2">
    <location>
        <begin position="122"/>
        <end position="142"/>
    </location>
</feature>
<dbReference type="EMBL" id="SJZI01000003">
    <property type="protein sequence ID" value="TCJ18765.1"/>
    <property type="molecule type" value="Genomic_DNA"/>
</dbReference>
<feature type="transmembrane region" description="Helical" evidence="2">
    <location>
        <begin position="177"/>
        <end position="198"/>
    </location>
</feature>
<feature type="transmembrane region" description="Helical" evidence="2">
    <location>
        <begin position="576"/>
        <end position="593"/>
    </location>
</feature>
<feature type="transmembrane region" description="Helical" evidence="2">
    <location>
        <begin position="420"/>
        <end position="436"/>
    </location>
</feature>
<protein>
    <submittedName>
        <fullName evidence="3">DUF2339 domain-containing protein</fullName>
    </submittedName>
</protein>
<feature type="transmembrane region" description="Helical" evidence="2">
    <location>
        <begin position="396"/>
        <end position="414"/>
    </location>
</feature>
<feature type="transmembrane region" description="Helical" evidence="2">
    <location>
        <begin position="613"/>
        <end position="633"/>
    </location>
</feature>
<feature type="region of interest" description="Disordered" evidence="1">
    <location>
        <begin position="44"/>
        <end position="91"/>
    </location>
</feature>
<evidence type="ECO:0000256" key="1">
    <source>
        <dbReference type="SAM" id="MobiDB-lite"/>
    </source>
</evidence>
<keyword evidence="2" id="KW-1133">Transmembrane helix</keyword>
<feature type="transmembrane region" description="Helical" evidence="2">
    <location>
        <begin position="367"/>
        <end position="387"/>
    </location>
</feature>